<dbReference type="EMBL" id="JAESVP010000004">
    <property type="protein sequence ID" value="MBL4928168.1"/>
    <property type="molecule type" value="Genomic_DNA"/>
</dbReference>
<feature type="domain" description="HTH tetR-type" evidence="6">
    <location>
        <begin position="29"/>
        <end position="89"/>
    </location>
</feature>
<protein>
    <submittedName>
        <fullName evidence="7">TetR family transcriptional regulator C-terminal domain-containing protein</fullName>
    </submittedName>
</protein>
<dbReference type="InterPro" id="IPR001647">
    <property type="entry name" value="HTH_TetR"/>
</dbReference>
<evidence type="ECO:0000256" key="3">
    <source>
        <dbReference type="ARBA" id="ARBA00023125"/>
    </source>
</evidence>
<evidence type="ECO:0000256" key="2">
    <source>
        <dbReference type="ARBA" id="ARBA00023015"/>
    </source>
</evidence>
<evidence type="ECO:0000256" key="1">
    <source>
        <dbReference type="ARBA" id="ARBA00022491"/>
    </source>
</evidence>
<evidence type="ECO:0000256" key="5">
    <source>
        <dbReference type="PROSITE-ProRule" id="PRU00335"/>
    </source>
</evidence>
<dbReference type="PROSITE" id="PS50977">
    <property type="entry name" value="HTH_TETR_2"/>
    <property type="match status" value="1"/>
</dbReference>
<evidence type="ECO:0000313" key="7">
    <source>
        <dbReference type="EMBL" id="MBL4928168.1"/>
    </source>
</evidence>
<keyword evidence="3 5" id="KW-0238">DNA-binding</keyword>
<dbReference type="PANTHER" id="PTHR30055">
    <property type="entry name" value="HTH-TYPE TRANSCRIPTIONAL REGULATOR RUTR"/>
    <property type="match status" value="1"/>
</dbReference>
<dbReference type="InterPro" id="IPR050109">
    <property type="entry name" value="HTH-type_TetR-like_transc_reg"/>
</dbReference>
<dbReference type="InterPro" id="IPR009057">
    <property type="entry name" value="Homeodomain-like_sf"/>
</dbReference>
<accession>A0A8J7MQV8</accession>
<dbReference type="InterPro" id="IPR023772">
    <property type="entry name" value="DNA-bd_HTH_TetR-type_CS"/>
</dbReference>
<evidence type="ECO:0000256" key="4">
    <source>
        <dbReference type="ARBA" id="ARBA00023163"/>
    </source>
</evidence>
<dbReference type="Proteomes" id="UP000619033">
    <property type="component" value="Unassembled WGS sequence"/>
</dbReference>
<dbReference type="PRINTS" id="PR00455">
    <property type="entry name" value="HTHTETR"/>
</dbReference>
<dbReference type="GO" id="GO:0000976">
    <property type="term" value="F:transcription cis-regulatory region binding"/>
    <property type="evidence" value="ECO:0007669"/>
    <property type="project" value="TreeGrafter"/>
</dbReference>
<keyword evidence="8" id="KW-1185">Reference proteome</keyword>
<keyword evidence="1" id="KW-0678">Repressor</keyword>
<sequence length="230" mass="25888">MRLAPKIGVQMHHAQTAADLSLPRKQPRDARRAQLIEATIEVLARQGYARVTMADVARRAGLSHGLVNFHFHSKENLLVETLIYLAEEYRQNWTTALERAGDDPADRLHAMLTADFNPEIFTPSRIAAWCSYWGEAQSRPLYQERCGSNDLAYMQELESLCARMIARHGYTGNAERMARVLRVTVEGMWLDMVTIQTPYSREEARATVLTSAAALFPRHFTEAGLIGGSV</sequence>
<dbReference type="Pfam" id="PF13977">
    <property type="entry name" value="TetR_C_6"/>
    <property type="match status" value="1"/>
</dbReference>
<evidence type="ECO:0000313" key="8">
    <source>
        <dbReference type="Proteomes" id="UP000619033"/>
    </source>
</evidence>
<dbReference type="RefSeq" id="WP_202659629.1">
    <property type="nucleotide sequence ID" value="NZ_JAESVP010000004.1"/>
</dbReference>
<dbReference type="GO" id="GO:0003700">
    <property type="term" value="F:DNA-binding transcription factor activity"/>
    <property type="evidence" value="ECO:0007669"/>
    <property type="project" value="TreeGrafter"/>
</dbReference>
<dbReference type="PROSITE" id="PS01081">
    <property type="entry name" value="HTH_TETR_1"/>
    <property type="match status" value="1"/>
</dbReference>
<comment type="caution">
    <text evidence="7">The sequence shown here is derived from an EMBL/GenBank/DDBJ whole genome shotgun (WGS) entry which is preliminary data.</text>
</comment>
<dbReference type="AlphaFoldDB" id="A0A8J7MQV8"/>
<feature type="DNA-binding region" description="H-T-H motif" evidence="5">
    <location>
        <begin position="52"/>
        <end position="71"/>
    </location>
</feature>
<evidence type="ECO:0000259" key="6">
    <source>
        <dbReference type="PROSITE" id="PS50977"/>
    </source>
</evidence>
<keyword evidence="2" id="KW-0805">Transcription regulation</keyword>
<dbReference type="Pfam" id="PF00440">
    <property type="entry name" value="TetR_N"/>
    <property type="match status" value="1"/>
</dbReference>
<keyword evidence="4" id="KW-0804">Transcription</keyword>
<dbReference type="SUPFAM" id="SSF48498">
    <property type="entry name" value="Tetracyclin repressor-like, C-terminal domain"/>
    <property type="match status" value="1"/>
</dbReference>
<proteinExistence type="predicted"/>
<reference evidence="7" key="1">
    <citation type="submission" date="2021-01" db="EMBL/GenBank/DDBJ databases">
        <title>Genome seq and assembly of Tabrizicola sp. KVB23.</title>
        <authorList>
            <person name="Chhetri G."/>
        </authorList>
    </citation>
    <scope>NUCLEOTIDE SEQUENCE</scope>
    <source>
        <strain evidence="7">KVB23</strain>
    </source>
</reference>
<dbReference type="PANTHER" id="PTHR30055:SF234">
    <property type="entry name" value="HTH-TYPE TRANSCRIPTIONAL REGULATOR BETI"/>
    <property type="match status" value="1"/>
</dbReference>
<name>A0A8J7MQV8_9RHOB</name>
<dbReference type="Gene3D" id="1.10.357.10">
    <property type="entry name" value="Tetracycline Repressor, domain 2"/>
    <property type="match status" value="1"/>
</dbReference>
<dbReference type="InterPro" id="IPR036271">
    <property type="entry name" value="Tet_transcr_reg_TetR-rel_C_sf"/>
</dbReference>
<dbReference type="InterPro" id="IPR039538">
    <property type="entry name" value="BetI_C"/>
</dbReference>
<organism evidence="7 8">
    <name type="scientific">Fuscibacter oryzae</name>
    <dbReference type="NCBI Taxonomy" id="2803939"/>
    <lineage>
        <taxon>Bacteria</taxon>
        <taxon>Pseudomonadati</taxon>
        <taxon>Pseudomonadota</taxon>
        <taxon>Alphaproteobacteria</taxon>
        <taxon>Rhodobacterales</taxon>
        <taxon>Paracoccaceae</taxon>
        <taxon>Fuscibacter</taxon>
    </lineage>
</organism>
<gene>
    <name evidence="7" type="ORF">JI744_08645</name>
</gene>
<dbReference type="SUPFAM" id="SSF46689">
    <property type="entry name" value="Homeodomain-like"/>
    <property type="match status" value="1"/>
</dbReference>